<evidence type="ECO:0000256" key="7">
    <source>
        <dbReference type="ARBA" id="ARBA00022840"/>
    </source>
</evidence>
<evidence type="ECO:0000313" key="11">
    <source>
        <dbReference type="Proteomes" id="UP001260773"/>
    </source>
</evidence>
<dbReference type="Gene3D" id="3.30.565.10">
    <property type="entry name" value="Histidine kinase-like ATPase, C-terminal domain"/>
    <property type="match status" value="1"/>
</dbReference>
<dbReference type="GO" id="GO:0000160">
    <property type="term" value="P:phosphorelay signal transduction system"/>
    <property type="evidence" value="ECO:0007669"/>
    <property type="project" value="UniProtKB-KW"/>
</dbReference>
<evidence type="ECO:0000256" key="2">
    <source>
        <dbReference type="ARBA" id="ARBA00012438"/>
    </source>
</evidence>
<dbReference type="RefSeq" id="WP_070505101.1">
    <property type="nucleotide sequence ID" value="NZ_CAAKOC010000206.1"/>
</dbReference>
<dbReference type="EC" id="2.7.13.3" evidence="2"/>
<evidence type="ECO:0000256" key="1">
    <source>
        <dbReference type="ARBA" id="ARBA00000085"/>
    </source>
</evidence>
<accession>A0AAJ2IMT1</accession>
<feature type="domain" description="Histidine kinase" evidence="9">
    <location>
        <begin position="279"/>
        <end position="473"/>
    </location>
</feature>
<evidence type="ECO:0000256" key="6">
    <source>
        <dbReference type="ARBA" id="ARBA00022777"/>
    </source>
</evidence>
<sequence>MSDAGMIQLCQEYTSLSPDDIEALLHSAQQVEKNPHYEEIDVFIDVYNEMKKEALVIYHKRPKTQKSLYKRDIVGEDALLKNEPGALRTLETGLNSVKLMAVSQENILIQQSVFPIKNNGKTIGVIILEKGVAEDDIKESNERISDRLPSSETLSHLDQSFVNQLPEAILVYDKYGFLISSNKEAKNLYRRLGYKDRIKNMHYDNLTLDYTTFDYIMYQIGRQASNQTIENETAYLSYYFIIKKIWIEKGGKLLVIIQDNTDVKSKEAEIISKSVVIREIHHRVKNNLQSIVSLLRIQERRTSSSEAKKILRESVSRIMAIAASHELLSKQVEDQVSLYQTLEAVVFNFRHIIQSSPEREIDLTLDIDQEIQVLSDEMVTISLIVNELLQNVFDHAFDSHQSGQVRIIGKKEKSLISITVEDNGKGFDPKADHGDSLGLMIITSYVKDKLKGRIKIESGRNGTKACFTFENDNIDVV</sequence>
<evidence type="ECO:0000256" key="3">
    <source>
        <dbReference type="ARBA" id="ARBA00022553"/>
    </source>
</evidence>
<dbReference type="SUPFAM" id="SSF55874">
    <property type="entry name" value="ATPase domain of HSP90 chaperone/DNA topoisomerase II/histidine kinase"/>
    <property type="match status" value="1"/>
</dbReference>
<keyword evidence="4" id="KW-0808">Transferase</keyword>
<dbReference type="Gene3D" id="3.30.450.20">
    <property type="entry name" value="PAS domain"/>
    <property type="match status" value="1"/>
</dbReference>
<keyword evidence="8" id="KW-0902">Two-component regulatory system</keyword>
<dbReference type="GO" id="GO:0004673">
    <property type="term" value="F:protein histidine kinase activity"/>
    <property type="evidence" value="ECO:0007669"/>
    <property type="project" value="UniProtKB-EC"/>
</dbReference>
<dbReference type="PANTHER" id="PTHR41523:SF8">
    <property type="entry name" value="ETHYLENE RESPONSE SENSOR PROTEIN"/>
    <property type="match status" value="1"/>
</dbReference>
<dbReference type="GO" id="GO:0005524">
    <property type="term" value="F:ATP binding"/>
    <property type="evidence" value="ECO:0007669"/>
    <property type="project" value="UniProtKB-KW"/>
</dbReference>
<dbReference type="AlphaFoldDB" id="A0AAJ2IMT1"/>
<dbReference type="InterPro" id="IPR011495">
    <property type="entry name" value="Sig_transdc_His_kin_sub2_dim/P"/>
</dbReference>
<keyword evidence="7" id="KW-0067">ATP-binding</keyword>
<dbReference type="InterPro" id="IPR003594">
    <property type="entry name" value="HATPase_dom"/>
</dbReference>
<keyword evidence="5" id="KW-0547">Nucleotide-binding</keyword>
<dbReference type="InterPro" id="IPR005467">
    <property type="entry name" value="His_kinase_dom"/>
</dbReference>
<dbReference type="InterPro" id="IPR022066">
    <property type="entry name" value="PdtaS_GAF"/>
</dbReference>
<dbReference type="Pfam" id="PF02518">
    <property type="entry name" value="HATPase_c"/>
    <property type="match status" value="1"/>
</dbReference>
<dbReference type="EMBL" id="JARPWH010000032">
    <property type="protein sequence ID" value="MDT2402834.1"/>
    <property type="molecule type" value="Genomic_DNA"/>
</dbReference>
<dbReference type="Gene3D" id="3.30.450.280">
    <property type="entry name" value="GAF domain"/>
    <property type="match status" value="1"/>
</dbReference>
<keyword evidence="6 10" id="KW-0418">Kinase</keyword>
<dbReference type="InterPro" id="IPR038424">
    <property type="entry name" value="H_kinase_PdtaS_GAF_sf"/>
</dbReference>
<dbReference type="PROSITE" id="PS50109">
    <property type="entry name" value="HIS_KIN"/>
    <property type="match status" value="1"/>
</dbReference>
<proteinExistence type="predicted"/>
<reference evidence="10" key="1">
    <citation type="submission" date="2023-03" db="EMBL/GenBank/DDBJ databases">
        <authorList>
            <person name="Shen W."/>
            <person name="Cai J."/>
        </authorList>
    </citation>
    <scope>NUCLEOTIDE SEQUENCE</scope>
    <source>
        <strain evidence="10">P33-2</strain>
    </source>
</reference>
<keyword evidence="3" id="KW-0597">Phosphoprotein</keyword>
<dbReference type="SMART" id="SM00387">
    <property type="entry name" value="HATPase_c"/>
    <property type="match status" value="1"/>
</dbReference>
<name>A0AAJ2IMT1_ENTAV</name>
<evidence type="ECO:0000256" key="8">
    <source>
        <dbReference type="ARBA" id="ARBA00023012"/>
    </source>
</evidence>
<dbReference type="Proteomes" id="UP001260773">
    <property type="component" value="Unassembled WGS sequence"/>
</dbReference>
<gene>
    <name evidence="10" type="ORF">P7D43_10650</name>
</gene>
<evidence type="ECO:0000256" key="5">
    <source>
        <dbReference type="ARBA" id="ARBA00022741"/>
    </source>
</evidence>
<comment type="catalytic activity">
    <reaction evidence="1">
        <text>ATP + protein L-histidine = ADP + protein N-phospho-L-histidine.</text>
        <dbReference type="EC" id="2.7.13.3"/>
    </reaction>
</comment>
<dbReference type="PANTHER" id="PTHR41523">
    <property type="entry name" value="TWO-COMPONENT SYSTEM SENSOR PROTEIN"/>
    <property type="match status" value="1"/>
</dbReference>
<evidence type="ECO:0000256" key="4">
    <source>
        <dbReference type="ARBA" id="ARBA00022679"/>
    </source>
</evidence>
<organism evidence="10 11">
    <name type="scientific">Enterococcus avium</name>
    <name type="common">Streptococcus avium</name>
    <dbReference type="NCBI Taxonomy" id="33945"/>
    <lineage>
        <taxon>Bacteria</taxon>
        <taxon>Bacillati</taxon>
        <taxon>Bacillota</taxon>
        <taxon>Bacilli</taxon>
        <taxon>Lactobacillales</taxon>
        <taxon>Enterococcaceae</taxon>
        <taxon>Enterococcus</taxon>
    </lineage>
</organism>
<comment type="caution">
    <text evidence="10">The sequence shown here is derived from an EMBL/GenBank/DDBJ whole genome shotgun (WGS) entry which is preliminary data.</text>
</comment>
<dbReference type="InterPro" id="IPR036890">
    <property type="entry name" value="HATPase_C_sf"/>
</dbReference>
<evidence type="ECO:0000259" key="9">
    <source>
        <dbReference type="PROSITE" id="PS50109"/>
    </source>
</evidence>
<dbReference type="Pfam" id="PF12282">
    <property type="entry name" value="GAF_PdtaS"/>
    <property type="match status" value="1"/>
</dbReference>
<dbReference type="Pfam" id="PF07568">
    <property type="entry name" value="HisKA_2"/>
    <property type="match status" value="1"/>
</dbReference>
<evidence type="ECO:0000313" key="10">
    <source>
        <dbReference type="EMBL" id="MDT2402834.1"/>
    </source>
</evidence>
<protein>
    <recommendedName>
        <fullName evidence="2">histidine kinase</fullName>
        <ecNumber evidence="2">2.7.13.3</ecNumber>
    </recommendedName>
</protein>